<evidence type="ECO:0000259" key="11">
    <source>
        <dbReference type="SMART" id="SM00387"/>
    </source>
</evidence>
<organism evidence="12 13">
    <name type="scientific">Crystallibacter crystallopoietes</name>
    <dbReference type="NCBI Taxonomy" id="37928"/>
    <lineage>
        <taxon>Bacteria</taxon>
        <taxon>Bacillati</taxon>
        <taxon>Actinomycetota</taxon>
        <taxon>Actinomycetes</taxon>
        <taxon>Micrococcales</taxon>
        <taxon>Micrococcaceae</taxon>
        <taxon>Crystallibacter</taxon>
    </lineage>
</organism>
<dbReference type="Pfam" id="PF02518">
    <property type="entry name" value="HATPase_c"/>
    <property type="match status" value="1"/>
</dbReference>
<dbReference type="InterPro" id="IPR011712">
    <property type="entry name" value="Sig_transdc_His_kin_sub3_dim/P"/>
</dbReference>
<keyword evidence="13" id="KW-1185">Reference proteome</keyword>
<evidence type="ECO:0000256" key="3">
    <source>
        <dbReference type="ARBA" id="ARBA00022553"/>
    </source>
</evidence>
<dbReference type="OrthoDB" id="227596at2"/>
<feature type="transmembrane region" description="Helical" evidence="10">
    <location>
        <begin position="131"/>
        <end position="149"/>
    </location>
</feature>
<sequence length="393" mass="41077">MNPGFRGPPTAVLIAVTSIIQLVGTSFAAAHQFSPRPLDPLAYALLLAGPALLSLRRKAPGPMAAGAAAATGTYFAAGYPGGPIWLSLVVALFIAVRSKARWWAWGAVGGLALLFLVAALSTGGLADTARAGAGVAWLVIVVMIGELLASRAGRRAERRRTELEAEQRRRNEERLVLARDIHDVVAHSLSMINVQASVALHLARKDPDPEQMRQALEAIKSGSKDALAEVRDVLAVLRQDAPRAPAQRLDQLPELLARAEQGGLTVRLDNRAGQLPESAASAESTAYRVIQEAVTNIVRHAHATQAWVGISVAGVMLEVTVEDDGVGLGNAPEGNGLRGMRERIATLDGELAVGPREPAGTRVHARIPLPGDRPAAAGRAATGGGPGSGGAER</sequence>
<evidence type="ECO:0000256" key="8">
    <source>
        <dbReference type="ARBA" id="ARBA00023012"/>
    </source>
</evidence>
<dbReference type="GO" id="GO:0005524">
    <property type="term" value="F:ATP binding"/>
    <property type="evidence" value="ECO:0007669"/>
    <property type="project" value="UniProtKB-KW"/>
</dbReference>
<name>A0A1H1A5G1_9MICC</name>
<feature type="transmembrane region" description="Helical" evidence="10">
    <location>
        <begin position="102"/>
        <end position="125"/>
    </location>
</feature>
<keyword evidence="3" id="KW-0597">Phosphoprotein</keyword>
<evidence type="ECO:0000256" key="9">
    <source>
        <dbReference type="SAM" id="MobiDB-lite"/>
    </source>
</evidence>
<keyword evidence="10" id="KW-0812">Transmembrane</keyword>
<dbReference type="GO" id="GO:0046983">
    <property type="term" value="F:protein dimerization activity"/>
    <property type="evidence" value="ECO:0007669"/>
    <property type="project" value="InterPro"/>
</dbReference>
<dbReference type="Gene3D" id="1.20.5.1930">
    <property type="match status" value="1"/>
</dbReference>
<dbReference type="RefSeq" id="WP_074699278.1">
    <property type="nucleotide sequence ID" value="NZ_CP018863.1"/>
</dbReference>
<dbReference type="Proteomes" id="UP000181917">
    <property type="component" value="Unassembled WGS sequence"/>
</dbReference>
<dbReference type="PANTHER" id="PTHR24421:SF10">
    <property type="entry name" value="NITRATE_NITRITE SENSOR PROTEIN NARQ"/>
    <property type="match status" value="1"/>
</dbReference>
<accession>A0A1H1A5G1</accession>
<dbReference type="PANTHER" id="PTHR24421">
    <property type="entry name" value="NITRATE/NITRITE SENSOR PROTEIN NARX-RELATED"/>
    <property type="match status" value="1"/>
</dbReference>
<reference evidence="12 13" key="1">
    <citation type="submission" date="2016-10" db="EMBL/GenBank/DDBJ databases">
        <authorList>
            <person name="de Groot N.N."/>
        </authorList>
    </citation>
    <scope>NUCLEOTIDE SEQUENCE [LARGE SCALE GENOMIC DNA]</scope>
    <source>
        <strain evidence="12 13">DSM 20117</strain>
    </source>
</reference>
<keyword evidence="8" id="KW-0902">Two-component regulatory system</keyword>
<dbReference type="GO" id="GO:0016020">
    <property type="term" value="C:membrane"/>
    <property type="evidence" value="ECO:0007669"/>
    <property type="project" value="InterPro"/>
</dbReference>
<feature type="compositionally biased region" description="Low complexity" evidence="9">
    <location>
        <begin position="370"/>
        <end position="380"/>
    </location>
</feature>
<comment type="catalytic activity">
    <reaction evidence="1">
        <text>ATP + protein L-histidine = ADP + protein N-phospho-L-histidine.</text>
        <dbReference type="EC" id="2.7.13.3"/>
    </reaction>
</comment>
<dbReference type="STRING" id="37928.SAMN04489742_0745"/>
<evidence type="ECO:0000256" key="1">
    <source>
        <dbReference type="ARBA" id="ARBA00000085"/>
    </source>
</evidence>
<feature type="compositionally biased region" description="Gly residues" evidence="9">
    <location>
        <begin position="381"/>
        <end position="393"/>
    </location>
</feature>
<evidence type="ECO:0000256" key="4">
    <source>
        <dbReference type="ARBA" id="ARBA00022679"/>
    </source>
</evidence>
<gene>
    <name evidence="12" type="ORF">SAMN04489742_0745</name>
</gene>
<feature type="transmembrane region" description="Helical" evidence="10">
    <location>
        <begin position="12"/>
        <end position="30"/>
    </location>
</feature>
<dbReference type="EC" id="2.7.13.3" evidence="2"/>
<dbReference type="EMBL" id="FNKH01000002">
    <property type="protein sequence ID" value="SDQ34586.1"/>
    <property type="molecule type" value="Genomic_DNA"/>
</dbReference>
<keyword evidence="6 12" id="KW-0418">Kinase</keyword>
<dbReference type="InterPro" id="IPR036890">
    <property type="entry name" value="HATPase_C_sf"/>
</dbReference>
<evidence type="ECO:0000256" key="7">
    <source>
        <dbReference type="ARBA" id="ARBA00022840"/>
    </source>
</evidence>
<dbReference type="Gene3D" id="3.30.565.10">
    <property type="entry name" value="Histidine kinase-like ATPase, C-terminal domain"/>
    <property type="match status" value="1"/>
</dbReference>
<keyword evidence="7" id="KW-0067">ATP-binding</keyword>
<dbReference type="SUPFAM" id="SSF55874">
    <property type="entry name" value="ATPase domain of HSP90 chaperone/DNA topoisomerase II/histidine kinase"/>
    <property type="match status" value="1"/>
</dbReference>
<keyword evidence="10" id="KW-0472">Membrane</keyword>
<keyword evidence="4" id="KW-0808">Transferase</keyword>
<evidence type="ECO:0000313" key="13">
    <source>
        <dbReference type="Proteomes" id="UP000181917"/>
    </source>
</evidence>
<keyword evidence="5" id="KW-0547">Nucleotide-binding</keyword>
<feature type="domain" description="Histidine kinase/HSP90-like ATPase" evidence="11">
    <location>
        <begin position="281"/>
        <end position="371"/>
    </location>
</feature>
<evidence type="ECO:0000256" key="10">
    <source>
        <dbReference type="SAM" id="Phobius"/>
    </source>
</evidence>
<protein>
    <recommendedName>
        <fullName evidence="2">histidine kinase</fullName>
        <ecNumber evidence="2">2.7.13.3</ecNumber>
    </recommendedName>
</protein>
<dbReference type="AlphaFoldDB" id="A0A1H1A5G1"/>
<feature type="region of interest" description="Disordered" evidence="9">
    <location>
        <begin position="356"/>
        <end position="393"/>
    </location>
</feature>
<proteinExistence type="predicted"/>
<keyword evidence="10" id="KW-1133">Transmembrane helix</keyword>
<dbReference type="SMART" id="SM00387">
    <property type="entry name" value="HATPase_c"/>
    <property type="match status" value="1"/>
</dbReference>
<evidence type="ECO:0000256" key="5">
    <source>
        <dbReference type="ARBA" id="ARBA00022741"/>
    </source>
</evidence>
<dbReference type="KEGG" id="acry:AC20117_13595"/>
<dbReference type="Pfam" id="PF07730">
    <property type="entry name" value="HisKA_3"/>
    <property type="match status" value="1"/>
</dbReference>
<dbReference type="CDD" id="cd16917">
    <property type="entry name" value="HATPase_UhpB-NarQ-NarX-like"/>
    <property type="match status" value="1"/>
</dbReference>
<dbReference type="GO" id="GO:0000155">
    <property type="term" value="F:phosphorelay sensor kinase activity"/>
    <property type="evidence" value="ECO:0007669"/>
    <property type="project" value="InterPro"/>
</dbReference>
<evidence type="ECO:0000313" key="12">
    <source>
        <dbReference type="EMBL" id="SDQ34586.1"/>
    </source>
</evidence>
<dbReference type="InterPro" id="IPR050482">
    <property type="entry name" value="Sensor_HK_TwoCompSys"/>
</dbReference>
<evidence type="ECO:0000256" key="6">
    <source>
        <dbReference type="ARBA" id="ARBA00022777"/>
    </source>
</evidence>
<feature type="transmembrane region" description="Helical" evidence="10">
    <location>
        <begin position="75"/>
        <end position="95"/>
    </location>
</feature>
<dbReference type="InterPro" id="IPR003594">
    <property type="entry name" value="HATPase_dom"/>
</dbReference>
<evidence type="ECO:0000256" key="2">
    <source>
        <dbReference type="ARBA" id="ARBA00012438"/>
    </source>
</evidence>